<dbReference type="PANTHER" id="PTHR38031">
    <property type="entry name" value="SULFUR CARRIER PROTEIN SLR0821-RELATED"/>
    <property type="match status" value="1"/>
</dbReference>
<dbReference type="InterPro" id="IPR012675">
    <property type="entry name" value="Beta-grasp_dom_sf"/>
</dbReference>
<protein>
    <submittedName>
        <fullName evidence="1">9.5 kDa culture filtrate antigen cfp10A</fullName>
    </submittedName>
</protein>
<dbReference type="EMBL" id="AAWS01000047">
    <property type="protein sequence ID" value="EAY25529.1"/>
    <property type="molecule type" value="Genomic_DNA"/>
</dbReference>
<dbReference type="InterPro" id="IPR016155">
    <property type="entry name" value="Mopterin_synth/thiamin_S_b"/>
</dbReference>
<dbReference type="InterPro" id="IPR052045">
    <property type="entry name" value="Sulfur_Carrier/Prot_Modifier"/>
</dbReference>
<name>A1ZVV2_MICM2</name>
<evidence type="ECO:0000313" key="2">
    <source>
        <dbReference type="Proteomes" id="UP000004095"/>
    </source>
</evidence>
<dbReference type="SUPFAM" id="SSF54285">
    <property type="entry name" value="MoaD/ThiS"/>
    <property type="match status" value="1"/>
</dbReference>
<organism evidence="1 2">
    <name type="scientific">Microscilla marina ATCC 23134</name>
    <dbReference type="NCBI Taxonomy" id="313606"/>
    <lineage>
        <taxon>Bacteria</taxon>
        <taxon>Pseudomonadati</taxon>
        <taxon>Bacteroidota</taxon>
        <taxon>Cytophagia</taxon>
        <taxon>Cytophagales</taxon>
        <taxon>Microscillaceae</taxon>
        <taxon>Microscilla</taxon>
    </lineage>
</organism>
<proteinExistence type="predicted"/>
<dbReference type="Gene3D" id="3.10.20.30">
    <property type="match status" value="1"/>
</dbReference>
<dbReference type="AlphaFoldDB" id="A1ZVV2"/>
<dbReference type="eggNOG" id="COG1977">
    <property type="taxonomic scope" value="Bacteria"/>
</dbReference>
<dbReference type="Proteomes" id="UP000004095">
    <property type="component" value="Unassembled WGS sequence"/>
</dbReference>
<sequence>MAKIIIPTPLRKFTENQATFNGSGDTVGATIVNLTETYPDIKQHLLDESGKFRNFVRVFIGDEDIKALQNEATEVTKDSVISIVPAIAGGSI</sequence>
<dbReference type="RefSeq" id="WP_002702732.1">
    <property type="nucleotide sequence ID" value="NZ_AAWS01000047.1"/>
</dbReference>
<dbReference type="InterPro" id="IPR003749">
    <property type="entry name" value="ThiS/MoaD-like"/>
</dbReference>
<accession>A1ZVV2</accession>
<dbReference type="OrthoDB" id="9156098at2"/>
<reference evidence="1 2" key="1">
    <citation type="submission" date="2007-01" db="EMBL/GenBank/DDBJ databases">
        <authorList>
            <person name="Haygood M."/>
            <person name="Podell S."/>
            <person name="Anderson C."/>
            <person name="Hopkinson B."/>
            <person name="Roe K."/>
            <person name="Barbeau K."/>
            <person name="Gaasterland T."/>
            <person name="Ferriera S."/>
            <person name="Johnson J."/>
            <person name="Kravitz S."/>
            <person name="Beeson K."/>
            <person name="Sutton G."/>
            <person name="Rogers Y.-H."/>
            <person name="Friedman R."/>
            <person name="Frazier M."/>
            <person name="Venter J.C."/>
        </authorList>
    </citation>
    <scope>NUCLEOTIDE SEQUENCE [LARGE SCALE GENOMIC DNA]</scope>
    <source>
        <strain evidence="1 2">ATCC 23134</strain>
    </source>
</reference>
<comment type="caution">
    <text evidence="1">The sequence shown here is derived from an EMBL/GenBank/DDBJ whole genome shotgun (WGS) entry which is preliminary data.</text>
</comment>
<evidence type="ECO:0000313" key="1">
    <source>
        <dbReference type="EMBL" id="EAY25529.1"/>
    </source>
</evidence>
<dbReference type="PANTHER" id="PTHR38031:SF1">
    <property type="entry name" value="SULFUR CARRIER PROTEIN CYSO"/>
    <property type="match status" value="1"/>
</dbReference>
<dbReference type="Pfam" id="PF02597">
    <property type="entry name" value="ThiS"/>
    <property type="match status" value="1"/>
</dbReference>
<gene>
    <name evidence="1" type="ORF">M23134_06228</name>
</gene>
<keyword evidence="2" id="KW-1185">Reference proteome</keyword>